<feature type="compositionally biased region" description="Basic and acidic residues" evidence="1">
    <location>
        <begin position="173"/>
        <end position="210"/>
    </location>
</feature>
<feature type="region of interest" description="Disordered" evidence="1">
    <location>
        <begin position="173"/>
        <end position="269"/>
    </location>
</feature>
<sequence>MNSTAMLAVVLFAAASPLAAQQSAPAGDGADAPAAPADIAPQTPQTAEDEAGRADSLPQILQGDGFSDVTTRQGRRGGTLVQGVIAGTGKDFDAMLGPDGALRGIRTAEGSSLPDEVIGEMLLEAVRAHPVTAEIAELSAIGTRGEAVMLAGQDASGDAVRIGFDAAGELVHFSRGDDRMGPGGRGDEMGRDKKRGDGARHGGRTRDGWSRDGGPGDGERRGGGPRDGEPRGGDPRDGGPRDGGPRGDGPRDGAAVRPSPDQGGAPSEEAALRGEIESAGYTALGRFVPASDGATLDATNPQGEPVTLRLNPQGEVVEETAR</sequence>
<evidence type="ECO:0000256" key="2">
    <source>
        <dbReference type="SAM" id="SignalP"/>
    </source>
</evidence>
<name>A0A1G7BS76_9RHOB</name>
<evidence type="ECO:0008006" key="5">
    <source>
        <dbReference type="Google" id="ProtNLM"/>
    </source>
</evidence>
<reference evidence="3 4" key="1">
    <citation type="submission" date="2016-10" db="EMBL/GenBank/DDBJ databases">
        <authorList>
            <person name="de Groot N.N."/>
        </authorList>
    </citation>
    <scope>NUCLEOTIDE SEQUENCE [LARGE SCALE GENOMIC DNA]</scope>
    <source>
        <strain evidence="3 4">DSM 22220</strain>
    </source>
</reference>
<keyword evidence="2" id="KW-0732">Signal</keyword>
<feature type="region of interest" description="Disordered" evidence="1">
    <location>
        <begin position="20"/>
        <end position="74"/>
    </location>
</feature>
<evidence type="ECO:0000313" key="3">
    <source>
        <dbReference type="EMBL" id="SDE29792.1"/>
    </source>
</evidence>
<dbReference type="Proteomes" id="UP000199344">
    <property type="component" value="Unassembled WGS sequence"/>
</dbReference>
<dbReference type="STRING" id="591205.SAMN05421538_105186"/>
<dbReference type="EMBL" id="FNAH01000005">
    <property type="protein sequence ID" value="SDE29792.1"/>
    <property type="molecule type" value="Genomic_DNA"/>
</dbReference>
<gene>
    <name evidence="3" type="ORF">SAMN05421538_105186</name>
</gene>
<evidence type="ECO:0000256" key="1">
    <source>
        <dbReference type="SAM" id="MobiDB-lite"/>
    </source>
</evidence>
<feature type="compositionally biased region" description="Low complexity" evidence="1">
    <location>
        <begin position="20"/>
        <end position="46"/>
    </location>
</feature>
<evidence type="ECO:0000313" key="4">
    <source>
        <dbReference type="Proteomes" id="UP000199344"/>
    </source>
</evidence>
<proteinExistence type="predicted"/>
<feature type="region of interest" description="Disordered" evidence="1">
    <location>
        <begin position="292"/>
        <end position="322"/>
    </location>
</feature>
<protein>
    <recommendedName>
        <fullName evidence="5">Peptidase propeptide and YPEB domain-containing protein</fullName>
    </recommendedName>
</protein>
<feature type="chain" id="PRO_5011695283" description="Peptidase propeptide and YPEB domain-containing protein" evidence="2">
    <location>
        <begin position="20"/>
        <end position="322"/>
    </location>
</feature>
<accession>A0A1G7BS76</accession>
<feature type="compositionally biased region" description="Basic and acidic residues" evidence="1">
    <location>
        <begin position="217"/>
        <end position="251"/>
    </location>
</feature>
<dbReference type="AlphaFoldDB" id="A0A1G7BS76"/>
<feature type="signal peptide" evidence="2">
    <location>
        <begin position="1"/>
        <end position="19"/>
    </location>
</feature>
<organism evidence="3 4">
    <name type="scientific">Paracoccus isoporae</name>
    <dbReference type="NCBI Taxonomy" id="591205"/>
    <lineage>
        <taxon>Bacteria</taxon>
        <taxon>Pseudomonadati</taxon>
        <taxon>Pseudomonadota</taxon>
        <taxon>Alphaproteobacteria</taxon>
        <taxon>Rhodobacterales</taxon>
        <taxon>Paracoccaceae</taxon>
        <taxon>Paracoccus</taxon>
    </lineage>
</organism>
<keyword evidence="4" id="KW-1185">Reference proteome</keyword>